<evidence type="ECO:0000256" key="2">
    <source>
        <dbReference type="SAM" id="Phobius"/>
    </source>
</evidence>
<protein>
    <recommendedName>
        <fullName evidence="3">DUF6533 domain-containing protein</fullName>
    </recommendedName>
</protein>
<gene>
    <name evidence="4" type="ORF">PAXINDRAFT_15954</name>
</gene>
<dbReference type="AlphaFoldDB" id="A0A0C9SSE2"/>
<organism evidence="4 5">
    <name type="scientific">Paxillus involutus ATCC 200175</name>
    <dbReference type="NCBI Taxonomy" id="664439"/>
    <lineage>
        <taxon>Eukaryota</taxon>
        <taxon>Fungi</taxon>
        <taxon>Dikarya</taxon>
        <taxon>Basidiomycota</taxon>
        <taxon>Agaricomycotina</taxon>
        <taxon>Agaricomycetes</taxon>
        <taxon>Agaricomycetidae</taxon>
        <taxon>Boletales</taxon>
        <taxon>Paxilineae</taxon>
        <taxon>Paxillaceae</taxon>
        <taxon>Paxillus</taxon>
    </lineage>
</organism>
<dbReference type="Pfam" id="PF20151">
    <property type="entry name" value="DUF6533"/>
    <property type="match status" value="1"/>
</dbReference>
<keyword evidence="2" id="KW-1133">Transmembrane helix</keyword>
<dbReference type="Proteomes" id="UP000053647">
    <property type="component" value="Unassembled WGS sequence"/>
</dbReference>
<reference evidence="4 5" key="1">
    <citation type="submission" date="2014-06" db="EMBL/GenBank/DDBJ databases">
        <authorList>
            <consortium name="DOE Joint Genome Institute"/>
            <person name="Kuo A."/>
            <person name="Kohler A."/>
            <person name="Nagy L.G."/>
            <person name="Floudas D."/>
            <person name="Copeland A."/>
            <person name="Barry K.W."/>
            <person name="Cichocki N."/>
            <person name="Veneault-Fourrey C."/>
            <person name="LaButti K."/>
            <person name="Lindquist E.A."/>
            <person name="Lipzen A."/>
            <person name="Lundell T."/>
            <person name="Morin E."/>
            <person name="Murat C."/>
            <person name="Sun H."/>
            <person name="Tunlid A."/>
            <person name="Henrissat B."/>
            <person name="Grigoriev I.V."/>
            <person name="Hibbett D.S."/>
            <person name="Martin F."/>
            <person name="Nordberg H.P."/>
            <person name="Cantor M.N."/>
            <person name="Hua S.X."/>
        </authorList>
    </citation>
    <scope>NUCLEOTIDE SEQUENCE [LARGE SCALE GENOMIC DNA]</scope>
    <source>
        <strain evidence="4 5">ATCC 200175</strain>
    </source>
</reference>
<dbReference type="HOGENOM" id="CLU_035509_13_0_1"/>
<sequence>MATTAEPQIAEDLLPHLNALIGAHYLELACFTLLVYDYLITLSQEVPMRCALDDLAERFSTGRVLLDGVMDTLSHTLSTLALCINQGKRLQLESGQTGTNAPGPIQQSSSSAYAACTMASLVLTGENIHGLNSIKPDWGPGITVPGCSAPPASGLWKSFVPTMVIHSVLYAFTVIRAMKQPWMAPRAPLLMRLLREGGLVYFVAMVSAIFSAVGARLTTIPSVNYPAYSNLTLAVNAVAVSRLMLSARSLAGKLRTDPRWLLNPTELGRVGWRYAEGDGETYGYEIMVARDTFEPEMNDSSAEVDSISSGEPSSRNKTSHMWGL</sequence>
<feature type="compositionally biased region" description="Polar residues" evidence="1">
    <location>
        <begin position="299"/>
        <end position="316"/>
    </location>
</feature>
<feature type="domain" description="DUF6533" evidence="3">
    <location>
        <begin position="25"/>
        <end position="46"/>
    </location>
</feature>
<dbReference type="InterPro" id="IPR045340">
    <property type="entry name" value="DUF6533"/>
</dbReference>
<evidence type="ECO:0000256" key="1">
    <source>
        <dbReference type="SAM" id="MobiDB-lite"/>
    </source>
</evidence>
<evidence type="ECO:0000259" key="3">
    <source>
        <dbReference type="Pfam" id="PF20151"/>
    </source>
</evidence>
<dbReference type="EMBL" id="KN819386">
    <property type="protein sequence ID" value="KIJ11134.1"/>
    <property type="molecule type" value="Genomic_DNA"/>
</dbReference>
<accession>A0A0C9SSE2</accession>
<feature type="transmembrane region" description="Helical" evidence="2">
    <location>
        <begin position="225"/>
        <end position="245"/>
    </location>
</feature>
<keyword evidence="5" id="KW-1185">Reference proteome</keyword>
<feature type="region of interest" description="Disordered" evidence="1">
    <location>
        <begin position="299"/>
        <end position="324"/>
    </location>
</feature>
<evidence type="ECO:0000313" key="4">
    <source>
        <dbReference type="EMBL" id="KIJ11134.1"/>
    </source>
</evidence>
<reference evidence="5" key="2">
    <citation type="submission" date="2015-01" db="EMBL/GenBank/DDBJ databases">
        <title>Evolutionary Origins and Diversification of the Mycorrhizal Mutualists.</title>
        <authorList>
            <consortium name="DOE Joint Genome Institute"/>
            <consortium name="Mycorrhizal Genomics Consortium"/>
            <person name="Kohler A."/>
            <person name="Kuo A."/>
            <person name="Nagy L.G."/>
            <person name="Floudas D."/>
            <person name="Copeland A."/>
            <person name="Barry K.W."/>
            <person name="Cichocki N."/>
            <person name="Veneault-Fourrey C."/>
            <person name="LaButti K."/>
            <person name="Lindquist E.A."/>
            <person name="Lipzen A."/>
            <person name="Lundell T."/>
            <person name="Morin E."/>
            <person name="Murat C."/>
            <person name="Riley R."/>
            <person name="Ohm R."/>
            <person name="Sun H."/>
            <person name="Tunlid A."/>
            <person name="Henrissat B."/>
            <person name="Grigoriev I.V."/>
            <person name="Hibbett D.S."/>
            <person name="Martin F."/>
        </authorList>
    </citation>
    <scope>NUCLEOTIDE SEQUENCE [LARGE SCALE GENOMIC DNA]</scope>
    <source>
        <strain evidence="5">ATCC 200175</strain>
    </source>
</reference>
<keyword evidence="2" id="KW-0472">Membrane</keyword>
<name>A0A0C9SSE2_PAXIN</name>
<feature type="transmembrane region" description="Helical" evidence="2">
    <location>
        <begin position="199"/>
        <end position="219"/>
    </location>
</feature>
<keyword evidence="2" id="KW-0812">Transmembrane</keyword>
<evidence type="ECO:0000313" key="5">
    <source>
        <dbReference type="Proteomes" id="UP000053647"/>
    </source>
</evidence>
<proteinExistence type="predicted"/>
<dbReference type="OrthoDB" id="2679643at2759"/>